<feature type="domain" description="Zinc knuckle CX2CX4HX4C" evidence="3">
    <location>
        <begin position="172"/>
        <end position="215"/>
    </location>
</feature>
<dbReference type="PANTHER" id="PTHR31286:SF167">
    <property type="entry name" value="OS09G0268800 PROTEIN"/>
    <property type="match status" value="1"/>
</dbReference>
<name>A0AAE1N3X5_9FABA</name>
<evidence type="ECO:0000256" key="1">
    <source>
        <dbReference type="SAM" id="MobiDB-lite"/>
    </source>
</evidence>
<feature type="region of interest" description="Disordered" evidence="1">
    <location>
        <begin position="562"/>
        <end position="581"/>
    </location>
</feature>
<accession>A0AAE1N3X5</accession>
<comment type="caution">
    <text evidence="4">The sequence shown here is derived from an EMBL/GenBank/DDBJ whole genome shotgun (WGS) entry which is preliminary data.</text>
</comment>
<feature type="domain" description="DUF4283" evidence="2">
    <location>
        <begin position="25"/>
        <end position="108"/>
    </location>
</feature>
<protein>
    <recommendedName>
        <fullName evidence="6">DUF4283 domain-containing protein</fullName>
    </recommendedName>
</protein>
<reference evidence="4" key="1">
    <citation type="submission" date="2023-10" db="EMBL/GenBank/DDBJ databases">
        <title>Chromosome-level genome of the transformable northern wattle, Acacia crassicarpa.</title>
        <authorList>
            <person name="Massaro I."/>
            <person name="Sinha N.R."/>
            <person name="Poethig S."/>
            <person name="Leichty A.R."/>
        </authorList>
    </citation>
    <scope>NUCLEOTIDE SEQUENCE</scope>
    <source>
        <strain evidence="4">Acra3RX</strain>
        <tissue evidence="4">Leaf</tissue>
    </source>
</reference>
<dbReference type="InterPro" id="IPR040256">
    <property type="entry name" value="At4g02000-like"/>
</dbReference>
<evidence type="ECO:0000259" key="3">
    <source>
        <dbReference type="Pfam" id="PF14392"/>
    </source>
</evidence>
<dbReference type="Pfam" id="PF14392">
    <property type="entry name" value="zf-CCHC_4"/>
    <property type="match status" value="1"/>
</dbReference>
<dbReference type="InterPro" id="IPR025836">
    <property type="entry name" value="Zn_knuckle_CX2CX4HX4C"/>
</dbReference>
<sequence>MEMGIASNASKQKNVVLKVAQNHGRKKKSLVGKILTQKNLNYPTVVSMITKAWQVEDGVEILDMDRSSFIFLFRFNRDEDFFRILRGRPWNILGHLLNLQEWEDDMVLQEVSFDSAPFWVQFHGLPVEVFDSENAKTLGGAVGDAVMFENPMVDGKMRRAFIRVRSLIRVNEPLVSGFWVPREAKEPVWVKIRYERLQNFCFKCGCLVHDGKGCKADFVSKVAEECREYGPWLSTQGVRTLDDIVVVCRNGWPEVQCLGSASQSGRSLANLQSMEGPEAGEGFLVQPSFAPPAEVGSQSMALNSERGGNGPLTSTAAVGVVQEMTTPASGHAPKVAGGMVTNDGQRDVGGLTTFYGFKVGDDVDMACGVAGPSHVLADSNHGPPVMASNGPFLRPCMQYLGKVKMFGPDGSAVGCGLQQTEDLDGAKNDMGSVVLNGPDGQSFYNKNKSANIKENGLAFGLTSSIGNEAGVECQSMKSILYTGLDAHSPMLKEDDIAIKDNESLYIVDFPSDDEGKNQALIPFNGSSPIAEISAGLDRISLKRPFQEEVDSYISNKCRRVEFEPKEETPKAKDSMGRSMRG</sequence>
<dbReference type="PANTHER" id="PTHR31286">
    <property type="entry name" value="GLYCINE-RICH CELL WALL STRUCTURAL PROTEIN 1.8-LIKE"/>
    <property type="match status" value="1"/>
</dbReference>
<dbReference type="InterPro" id="IPR025558">
    <property type="entry name" value="DUF4283"/>
</dbReference>
<proteinExistence type="predicted"/>
<organism evidence="4 5">
    <name type="scientific">Acacia crassicarpa</name>
    <name type="common">northern wattle</name>
    <dbReference type="NCBI Taxonomy" id="499986"/>
    <lineage>
        <taxon>Eukaryota</taxon>
        <taxon>Viridiplantae</taxon>
        <taxon>Streptophyta</taxon>
        <taxon>Embryophyta</taxon>
        <taxon>Tracheophyta</taxon>
        <taxon>Spermatophyta</taxon>
        <taxon>Magnoliopsida</taxon>
        <taxon>eudicotyledons</taxon>
        <taxon>Gunneridae</taxon>
        <taxon>Pentapetalae</taxon>
        <taxon>rosids</taxon>
        <taxon>fabids</taxon>
        <taxon>Fabales</taxon>
        <taxon>Fabaceae</taxon>
        <taxon>Caesalpinioideae</taxon>
        <taxon>mimosoid clade</taxon>
        <taxon>Acacieae</taxon>
        <taxon>Acacia</taxon>
    </lineage>
</organism>
<evidence type="ECO:0000259" key="2">
    <source>
        <dbReference type="Pfam" id="PF14111"/>
    </source>
</evidence>
<dbReference type="Proteomes" id="UP001293593">
    <property type="component" value="Unassembled WGS sequence"/>
</dbReference>
<keyword evidence="5" id="KW-1185">Reference proteome</keyword>
<dbReference type="AlphaFoldDB" id="A0AAE1N3X5"/>
<evidence type="ECO:0000313" key="4">
    <source>
        <dbReference type="EMBL" id="KAK4282357.1"/>
    </source>
</evidence>
<gene>
    <name evidence="4" type="ORF">QN277_013744</name>
</gene>
<feature type="compositionally biased region" description="Basic and acidic residues" evidence="1">
    <location>
        <begin position="562"/>
        <end position="575"/>
    </location>
</feature>
<dbReference type="EMBL" id="JAWXYG010000002">
    <property type="protein sequence ID" value="KAK4282357.1"/>
    <property type="molecule type" value="Genomic_DNA"/>
</dbReference>
<dbReference type="Pfam" id="PF14111">
    <property type="entry name" value="DUF4283"/>
    <property type="match status" value="1"/>
</dbReference>
<evidence type="ECO:0008006" key="6">
    <source>
        <dbReference type="Google" id="ProtNLM"/>
    </source>
</evidence>
<evidence type="ECO:0000313" key="5">
    <source>
        <dbReference type="Proteomes" id="UP001293593"/>
    </source>
</evidence>